<evidence type="ECO:0000256" key="3">
    <source>
        <dbReference type="ARBA" id="ARBA00022963"/>
    </source>
</evidence>
<keyword evidence="5" id="KW-0732">Signal</keyword>
<dbReference type="SUPFAM" id="SSF53474">
    <property type="entry name" value="alpha/beta-Hydrolases"/>
    <property type="match status" value="1"/>
</dbReference>
<dbReference type="EMBL" id="JAUJDW010000035">
    <property type="protein sequence ID" value="KAK0650530.1"/>
    <property type="molecule type" value="Genomic_DNA"/>
</dbReference>
<dbReference type="Proteomes" id="UP001175001">
    <property type="component" value="Unassembled WGS sequence"/>
</dbReference>
<dbReference type="Gene3D" id="3.40.50.1820">
    <property type="entry name" value="alpha/beta hydrolase"/>
    <property type="match status" value="1"/>
</dbReference>
<protein>
    <recommendedName>
        <fullName evidence="1">1-alkyl-2-acetylglycerophosphocholine esterase</fullName>
        <ecNumber evidence="1">3.1.1.47</ecNumber>
    </recommendedName>
</protein>
<dbReference type="PANTHER" id="PTHR10272">
    <property type="entry name" value="PLATELET-ACTIVATING FACTOR ACETYLHYDROLASE"/>
    <property type="match status" value="1"/>
</dbReference>
<name>A0AA39YEQ1_9PEZI</name>
<keyword evidence="7" id="KW-1185">Reference proteome</keyword>
<proteinExistence type="predicted"/>
<dbReference type="InterPro" id="IPR029058">
    <property type="entry name" value="AB_hydrolase_fold"/>
</dbReference>
<evidence type="ECO:0000313" key="7">
    <source>
        <dbReference type="Proteomes" id="UP001175001"/>
    </source>
</evidence>
<dbReference type="GO" id="GO:0003847">
    <property type="term" value="F:1-alkyl-2-acetylglycerophosphocholine esterase activity"/>
    <property type="evidence" value="ECO:0007669"/>
    <property type="project" value="UniProtKB-EC"/>
</dbReference>
<organism evidence="6 7">
    <name type="scientific">Lasiodiplodia hormozganensis</name>
    <dbReference type="NCBI Taxonomy" id="869390"/>
    <lineage>
        <taxon>Eukaryota</taxon>
        <taxon>Fungi</taxon>
        <taxon>Dikarya</taxon>
        <taxon>Ascomycota</taxon>
        <taxon>Pezizomycotina</taxon>
        <taxon>Dothideomycetes</taxon>
        <taxon>Dothideomycetes incertae sedis</taxon>
        <taxon>Botryosphaeriales</taxon>
        <taxon>Botryosphaeriaceae</taxon>
        <taxon>Lasiodiplodia</taxon>
    </lineage>
</organism>
<dbReference type="AlphaFoldDB" id="A0AA39YEQ1"/>
<evidence type="ECO:0000313" key="6">
    <source>
        <dbReference type="EMBL" id="KAK0650530.1"/>
    </source>
</evidence>
<keyword evidence="2" id="KW-0378">Hydrolase</keyword>
<gene>
    <name evidence="6" type="ORF">DIS24_g6733</name>
</gene>
<keyword evidence="3" id="KW-0442">Lipid degradation</keyword>
<evidence type="ECO:0000256" key="1">
    <source>
        <dbReference type="ARBA" id="ARBA00013201"/>
    </source>
</evidence>
<comment type="caution">
    <text evidence="6">The sequence shown here is derived from an EMBL/GenBank/DDBJ whole genome shotgun (WGS) entry which is preliminary data.</text>
</comment>
<evidence type="ECO:0000256" key="5">
    <source>
        <dbReference type="SAM" id="SignalP"/>
    </source>
</evidence>
<dbReference type="EC" id="3.1.1.47" evidence="1"/>
<dbReference type="Pfam" id="PF03403">
    <property type="entry name" value="PAF-AH_p_II"/>
    <property type="match status" value="1"/>
</dbReference>
<accession>A0AA39YEQ1</accession>
<evidence type="ECO:0000256" key="4">
    <source>
        <dbReference type="ARBA" id="ARBA00023098"/>
    </source>
</evidence>
<sequence length="371" mass="39384">MPFKLQLITLLSFLAHEAKTLSIGQFGVSITTASLTDHSRLDPFAPSSQAREIMISTFSPAADTCSSFRETPYMPPNTARFEGLKLYTAYGLPANFFSNLTMTTASPSCKVLANRNQSTILFSPALGTSRHFYNILAATLASHGHEVVTIDHPYDVDVVEFPNGTLVYGLDFSDAQIPLLIETRALDIRFVLDTLRNPLPGAGCGRATVSAPIALAYGHSLGGAAALVAAAEDSRLRGAVNMDGSVIGGLPQNKSVTQPVLLFGHEGKNLTTDETWASVWPSLSGWRELITLEGSQHYTFSDLPALVAGLGLNVTGSEGIQGMLGSIEGKEALENVTGVLESFSKLAVGAIGAEDFTAVVQGYSKIDIVES</sequence>
<evidence type="ECO:0000256" key="2">
    <source>
        <dbReference type="ARBA" id="ARBA00022801"/>
    </source>
</evidence>
<dbReference type="PANTHER" id="PTHR10272:SF14">
    <property type="entry name" value="PAF ACETYLHYDROLASE FAMILY PROTEIN"/>
    <property type="match status" value="1"/>
</dbReference>
<dbReference type="GO" id="GO:0016042">
    <property type="term" value="P:lipid catabolic process"/>
    <property type="evidence" value="ECO:0007669"/>
    <property type="project" value="UniProtKB-KW"/>
</dbReference>
<feature type="signal peptide" evidence="5">
    <location>
        <begin position="1"/>
        <end position="20"/>
    </location>
</feature>
<feature type="chain" id="PRO_5041454813" description="1-alkyl-2-acetylglycerophosphocholine esterase" evidence="5">
    <location>
        <begin position="21"/>
        <end position="371"/>
    </location>
</feature>
<keyword evidence="4" id="KW-0443">Lipid metabolism</keyword>
<reference evidence="6" key="1">
    <citation type="submission" date="2023-06" db="EMBL/GenBank/DDBJ databases">
        <title>Multi-omics analyses reveal the molecular pathogenesis toolkit of Lasiodiplodia hormozganensis, a cross-kingdom pathogen.</title>
        <authorList>
            <person name="Felix C."/>
            <person name="Meneses R."/>
            <person name="Goncalves M.F.M."/>
            <person name="Tilleman L."/>
            <person name="Duarte A.S."/>
            <person name="Jorrin-Novo J.V."/>
            <person name="Van De Peer Y."/>
            <person name="Deforce D."/>
            <person name="Van Nieuwerburgh F."/>
            <person name="Esteves A.C."/>
            <person name="Alves A."/>
        </authorList>
    </citation>
    <scope>NUCLEOTIDE SEQUENCE</scope>
    <source>
        <strain evidence="6">CBS 339.90</strain>
    </source>
</reference>